<dbReference type="EMBL" id="CP157199">
    <property type="protein sequence ID" value="XBG62011.1"/>
    <property type="molecule type" value="Genomic_DNA"/>
</dbReference>
<evidence type="ECO:0000313" key="1">
    <source>
        <dbReference type="EMBL" id="XBG62011.1"/>
    </source>
</evidence>
<reference evidence="1" key="1">
    <citation type="submission" date="2024-05" db="EMBL/GenBank/DDBJ databases">
        <title>Pontimicrobium maritimus sp. nov., isolated form sea water.</title>
        <authorList>
            <person name="Muhammad N."/>
            <person name="Vuong T.Q."/>
            <person name="Han H.L."/>
            <person name="Kim S.-G."/>
        </authorList>
    </citation>
    <scope>NUCLEOTIDE SEQUENCE</scope>
    <source>
        <strain evidence="1">SW4</strain>
    </source>
</reference>
<accession>A0AAU7BV93</accession>
<proteinExistence type="predicted"/>
<sequence length="265" mass="31113">MTFKHFIITRFNLSQKWDKDSLGNEVLDDDWLKKRFQLFEDYCFPSLKSQTNKNFEWWVFFDTATPNLYKEEIEKLSALLPNFMPKFKESYQDFQDTLAKDLLEEIHGKNLDVIITTRLDNDDVFSNNAVAALQNNLVDYKCILEMPIGYNLEIGKVNKLRKMNYLLNPFISLLENVQNNQSIETVYAHQHGEWTHLKKINVTKKPHWIQVIHGNNVSNQVKGKEIFAFGALKGFTFNKPKFSTSNDIKLAKKQIKKKIKSILNR</sequence>
<name>A0AAU7BV93_9FLAO</name>
<dbReference type="Pfam" id="PF11316">
    <property type="entry name" value="Rhamno_transf"/>
    <property type="match status" value="1"/>
</dbReference>
<dbReference type="RefSeq" id="WP_347924930.1">
    <property type="nucleotide sequence ID" value="NZ_CP157199.1"/>
</dbReference>
<dbReference type="InterPro" id="IPR021466">
    <property type="entry name" value="Put_rhamnosyl_transferase"/>
</dbReference>
<gene>
    <name evidence="1" type="ORF">ABGB03_03700</name>
</gene>
<dbReference type="AlphaFoldDB" id="A0AAU7BV93"/>
<protein>
    <submittedName>
        <fullName evidence="1">Glycosyltransferase</fullName>
    </submittedName>
</protein>
<organism evidence="1">
    <name type="scientific">Pontimicrobium sp. SW4</name>
    <dbReference type="NCBI Taxonomy" id="3153519"/>
    <lineage>
        <taxon>Bacteria</taxon>
        <taxon>Pseudomonadati</taxon>
        <taxon>Bacteroidota</taxon>
        <taxon>Flavobacteriia</taxon>
        <taxon>Flavobacteriales</taxon>
        <taxon>Flavobacteriaceae</taxon>
        <taxon>Pontimicrobium</taxon>
    </lineage>
</organism>